<sequence length="82" mass="8942">MEQHDASMKSAMEMHDSCFDEQKSAHLGGKMCKSGEQCQANTLVQTSAFKTPCVPIAPPIQTALPERAVSLTPSDVWRPPRA</sequence>
<gene>
    <name evidence="1" type="ORF">IQ22_04070</name>
</gene>
<name>A0A562PXZ9_9PSED</name>
<protein>
    <submittedName>
        <fullName evidence="1">Uncharacterized protein</fullName>
    </submittedName>
</protein>
<accession>A0A562PXZ9</accession>
<dbReference type="Proteomes" id="UP000316905">
    <property type="component" value="Unassembled WGS sequence"/>
</dbReference>
<reference evidence="1 2" key="1">
    <citation type="journal article" date="2015" name="Stand. Genomic Sci.">
        <title>Genomic Encyclopedia of Bacterial and Archaeal Type Strains, Phase III: the genomes of soil and plant-associated and newly described type strains.</title>
        <authorList>
            <person name="Whitman W.B."/>
            <person name="Woyke T."/>
            <person name="Klenk H.P."/>
            <person name="Zhou Y."/>
            <person name="Lilburn T.G."/>
            <person name="Beck B.J."/>
            <person name="De Vos P."/>
            <person name="Vandamme P."/>
            <person name="Eisen J.A."/>
            <person name="Garrity G."/>
            <person name="Hugenholtz P."/>
            <person name="Kyrpides N.C."/>
        </authorList>
    </citation>
    <scope>NUCLEOTIDE SEQUENCE [LARGE SCALE GENOMIC DNA]</scope>
    <source>
        <strain evidence="1 2">CGMCC 1.6858</strain>
    </source>
</reference>
<dbReference type="AlphaFoldDB" id="A0A562PXZ9"/>
<proteinExistence type="predicted"/>
<organism evidence="1 2">
    <name type="scientific">Pseudomonas duriflava</name>
    <dbReference type="NCBI Taxonomy" id="459528"/>
    <lineage>
        <taxon>Bacteria</taxon>
        <taxon>Pseudomonadati</taxon>
        <taxon>Pseudomonadota</taxon>
        <taxon>Gammaproteobacteria</taxon>
        <taxon>Pseudomonadales</taxon>
        <taxon>Pseudomonadaceae</taxon>
        <taxon>Pseudomonas</taxon>
    </lineage>
</organism>
<keyword evidence="2" id="KW-1185">Reference proteome</keyword>
<comment type="caution">
    <text evidence="1">The sequence shown here is derived from an EMBL/GenBank/DDBJ whole genome shotgun (WGS) entry which is preliminary data.</text>
</comment>
<evidence type="ECO:0000313" key="2">
    <source>
        <dbReference type="Proteomes" id="UP000316905"/>
    </source>
</evidence>
<dbReference type="EMBL" id="VLKY01000018">
    <property type="protein sequence ID" value="TWI49268.1"/>
    <property type="molecule type" value="Genomic_DNA"/>
</dbReference>
<evidence type="ECO:0000313" key="1">
    <source>
        <dbReference type="EMBL" id="TWI49268.1"/>
    </source>
</evidence>